<name>A0A382KR13_9ZZZZ</name>
<reference evidence="1" key="1">
    <citation type="submission" date="2018-05" db="EMBL/GenBank/DDBJ databases">
        <authorList>
            <person name="Lanie J.A."/>
            <person name="Ng W.-L."/>
            <person name="Kazmierczak K.M."/>
            <person name="Andrzejewski T.M."/>
            <person name="Davidsen T.M."/>
            <person name="Wayne K.J."/>
            <person name="Tettelin H."/>
            <person name="Glass J.I."/>
            <person name="Rusch D."/>
            <person name="Podicherti R."/>
            <person name="Tsui H.-C.T."/>
            <person name="Winkler M.E."/>
        </authorList>
    </citation>
    <scope>NUCLEOTIDE SEQUENCE</scope>
</reference>
<proteinExistence type="predicted"/>
<feature type="non-terminal residue" evidence="1">
    <location>
        <position position="69"/>
    </location>
</feature>
<evidence type="ECO:0000313" key="1">
    <source>
        <dbReference type="EMBL" id="SVC25091.1"/>
    </source>
</evidence>
<organism evidence="1">
    <name type="scientific">marine metagenome</name>
    <dbReference type="NCBI Taxonomy" id="408172"/>
    <lineage>
        <taxon>unclassified sequences</taxon>
        <taxon>metagenomes</taxon>
        <taxon>ecological metagenomes</taxon>
    </lineage>
</organism>
<accession>A0A382KR13</accession>
<protein>
    <submittedName>
        <fullName evidence="1">Uncharacterized protein</fullName>
    </submittedName>
</protein>
<gene>
    <name evidence="1" type="ORF">METZ01_LOCUS277945</name>
</gene>
<dbReference type="EMBL" id="UINC01081341">
    <property type="protein sequence ID" value="SVC25091.1"/>
    <property type="molecule type" value="Genomic_DNA"/>
</dbReference>
<dbReference type="AlphaFoldDB" id="A0A382KR13"/>
<sequence length="69" mass="7741">MEQYVFPFFIIASDSGMCVSQTVQATIFCPESELTLLLLVGFINFLKRVNPIQPSNITNINLINETTSK</sequence>